<dbReference type="InterPro" id="IPR013783">
    <property type="entry name" value="Ig-like_fold"/>
</dbReference>
<dbReference type="CDD" id="cd00063">
    <property type="entry name" value="FN3"/>
    <property type="match status" value="3"/>
</dbReference>
<evidence type="ECO:0000256" key="5">
    <source>
        <dbReference type="SAM" id="SignalP"/>
    </source>
</evidence>
<dbReference type="Pfam" id="PF00041">
    <property type="entry name" value="fn3"/>
    <property type="match status" value="3"/>
</dbReference>
<evidence type="ECO:0000256" key="1">
    <source>
        <dbReference type="ARBA" id="ARBA00004613"/>
    </source>
</evidence>
<evidence type="ECO:0000256" key="2">
    <source>
        <dbReference type="ARBA" id="ARBA00022525"/>
    </source>
</evidence>
<proteinExistence type="predicted"/>
<keyword evidence="4" id="KW-0472">Membrane</keyword>
<dbReference type="Gene3D" id="2.60.40.10">
    <property type="entry name" value="Immunoglobulins"/>
    <property type="match status" value="4"/>
</dbReference>
<feature type="signal peptide" evidence="5">
    <location>
        <begin position="1"/>
        <end position="19"/>
    </location>
</feature>
<dbReference type="Gene3D" id="3.40.50.410">
    <property type="entry name" value="von Willebrand factor, type A domain"/>
    <property type="match status" value="1"/>
</dbReference>
<organism evidence="7">
    <name type="scientific">Amphimedon queenslandica</name>
    <name type="common">Sponge</name>
    <dbReference type="NCBI Taxonomy" id="400682"/>
    <lineage>
        <taxon>Eukaryota</taxon>
        <taxon>Metazoa</taxon>
        <taxon>Porifera</taxon>
        <taxon>Demospongiae</taxon>
        <taxon>Heteroscleromorpha</taxon>
        <taxon>Haplosclerida</taxon>
        <taxon>Niphatidae</taxon>
        <taxon>Amphimedon</taxon>
    </lineage>
</organism>
<dbReference type="SMART" id="SM00060">
    <property type="entry name" value="FN3"/>
    <property type="match status" value="4"/>
</dbReference>
<feature type="transmembrane region" description="Helical" evidence="4">
    <location>
        <begin position="1109"/>
        <end position="1138"/>
    </location>
</feature>
<dbReference type="SUPFAM" id="SSF53300">
    <property type="entry name" value="vWA-like"/>
    <property type="match status" value="1"/>
</dbReference>
<evidence type="ECO:0000256" key="4">
    <source>
        <dbReference type="SAM" id="Phobius"/>
    </source>
</evidence>
<feature type="domain" description="Fibronectin type-III" evidence="6">
    <location>
        <begin position="826"/>
        <end position="913"/>
    </location>
</feature>
<dbReference type="InterPro" id="IPR050713">
    <property type="entry name" value="RTP_Phos/Ushers"/>
</dbReference>
<comment type="subcellular location">
    <subcellularLocation>
        <location evidence="1">Secreted</location>
    </subcellularLocation>
</comment>
<dbReference type="InParanoid" id="A0A1X7UEI7"/>
<keyword evidence="3 5" id="KW-0732">Signal</keyword>
<dbReference type="InterPro" id="IPR036116">
    <property type="entry name" value="FN3_sf"/>
</dbReference>
<feature type="chain" id="PRO_5010868933" description="Fibronectin type-III domain-containing protein" evidence="5">
    <location>
        <begin position="20"/>
        <end position="1177"/>
    </location>
</feature>
<dbReference type="InterPro" id="IPR036465">
    <property type="entry name" value="vWFA_dom_sf"/>
</dbReference>
<dbReference type="PANTHER" id="PTHR46957">
    <property type="entry name" value="CYTOKINE RECEPTOR"/>
    <property type="match status" value="1"/>
</dbReference>
<evidence type="ECO:0000313" key="7">
    <source>
        <dbReference type="EnsemblMetazoa" id="Aqu2.1.25901_001"/>
    </source>
</evidence>
<dbReference type="Pfam" id="PF25106">
    <property type="entry name" value="VWA_4"/>
    <property type="match status" value="2"/>
</dbReference>
<dbReference type="PROSITE" id="PS50853">
    <property type="entry name" value="FN3"/>
    <property type="match status" value="4"/>
</dbReference>
<protein>
    <recommendedName>
        <fullName evidence="6">Fibronectin type-III domain-containing protein</fullName>
    </recommendedName>
</protein>
<dbReference type="InterPro" id="IPR003961">
    <property type="entry name" value="FN3_dom"/>
</dbReference>
<feature type="domain" description="Fibronectin type-III" evidence="6">
    <location>
        <begin position="914"/>
        <end position="1009"/>
    </location>
</feature>
<feature type="domain" description="Fibronectin type-III" evidence="6">
    <location>
        <begin position="729"/>
        <end position="822"/>
    </location>
</feature>
<dbReference type="GO" id="GO:0016020">
    <property type="term" value="C:membrane"/>
    <property type="evidence" value="ECO:0007669"/>
    <property type="project" value="UniProtKB-SubCell"/>
</dbReference>
<dbReference type="SUPFAM" id="SSF49265">
    <property type="entry name" value="Fibronectin type III"/>
    <property type="match status" value="2"/>
</dbReference>
<dbReference type="OrthoDB" id="5985519at2759"/>
<dbReference type="AlphaFoldDB" id="A0A1X7UEI7"/>
<dbReference type="PROSITE" id="PS51257">
    <property type="entry name" value="PROKAR_LIPOPROTEIN"/>
    <property type="match status" value="1"/>
</dbReference>
<evidence type="ECO:0000256" key="3">
    <source>
        <dbReference type="ARBA" id="ARBA00022729"/>
    </source>
</evidence>
<sequence length="1177" mass="129410">MMIPRTVVLVLSLVYGILGSSCPANSPLSFYAERLQNATEEITTDIQAIVLESGPNQEGPANVTTLYTALTASLNATPSDNGLDEFSDAFDVITDAYFKACYGPEEEKPSQSDAQSILTDFISLLENRSDIARMRQLFGELLCLQNFNHTSTSSNISKRQTTDLSFCARAPDVKQLYRCLDLNQELGCIFNVNSPQECRSPSFRKRNCLAFVVDTTGSMGEEIGHVKTVIQNFIQSEENSRTLCYVLVPFNDYGYDIAANFTRNLEYSRIYDAASYLSRDSGSPSFSMTDTSITVRGVNDLLTDVNSLIAHEGGDCPEYGMIGILQAIDLIDGINDQDVQQKGKHNIIVLTDASAKDDFLYEDVIDTADDKDKPDVMVHFFYSGSGCGDGFGHYEDVKNATGGYSINQINAANFQIFTNFISGSSHSGSKRKRRNTDLCKKFQISHLVSRFSCLIETSSSSVTITRPDNTTETVSVSSFTVYESTDPQPGNWMVCVSSGAVEISVISPVSLELDIDYLEERENGELLPKSQLPFQCDTHIFTLASPQLSNISLAHPLYLEIIDNLNNVLQFAEVSQCESGGFLSGSIRLPSGSVQYQLRGHDIGGIPFTHVVPDSFVTFDTPSIQAQLKGKSPIVLNPGGTSIARIAISNIKSGPMMLQANVSIVIQSEVSVEIDDTFISIEPMRQEKEIQISFIVPETLAVDQILPWSVFVLDACSNESMMVNFTAIVKSSVPLNITSTSRSIILEWSPPVDSTLGNITHYVLTLDFTNGTIATVNISGDINQYQVNELSPYQKVYASIVAHSNNGKTAEIAPIAVLTDQAEPGPVSRLAVESISGTSAYISWSLPQEQNGIILFYEVTIKGLYNETHNSSVYGINVHNLNPYIRYTAVVSAATSAGKGQPIMLEFYSLEGVPNHSPSLTNHTILTSESVMLSWNPPPVQHRRGFIQNYMVKVQYMQKLDIYNTSETVLYISGLPQYSDINVSASISTSVGQGPFSRPYLIHIFTGVASAPQNFTATATSSSSVLLEWANPESPNGKILYYQLYFSNDNDTYQVLDVSIYKNSYHIEDLDSGEHYFIVNAINYAGMGDNSSEIYVSLTMPTAKPSANLAAIIVPSVLVICLVVLILVVIAVVAFIYIKRIKGKKTNRDNKEIKKKEKGFEEELEFMSNIYVVVDEI</sequence>
<keyword evidence="4" id="KW-1133">Transmembrane helix</keyword>
<dbReference type="EnsemblMetazoa" id="Aqu2.1.25901_001">
    <property type="protein sequence ID" value="Aqu2.1.25901_001"/>
    <property type="gene ID" value="Aqu2.1.25901"/>
</dbReference>
<keyword evidence="4" id="KW-0812">Transmembrane</keyword>
<reference evidence="7" key="1">
    <citation type="submission" date="2017-05" db="UniProtKB">
        <authorList>
            <consortium name="EnsemblMetazoa"/>
        </authorList>
    </citation>
    <scope>IDENTIFICATION</scope>
</reference>
<dbReference type="InterPro" id="IPR056861">
    <property type="entry name" value="HMCN1-like_VWA"/>
</dbReference>
<dbReference type="eggNOG" id="KOG3510">
    <property type="taxonomic scope" value="Eukaryota"/>
</dbReference>
<evidence type="ECO:0000259" key="6">
    <source>
        <dbReference type="PROSITE" id="PS50853"/>
    </source>
</evidence>
<accession>A0A1X7UEI7</accession>
<keyword evidence="2" id="KW-0964">Secreted</keyword>
<dbReference type="PANTHER" id="PTHR46957:SF3">
    <property type="entry name" value="CYTOKINE RECEPTOR"/>
    <property type="match status" value="1"/>
</dbReference>
<name>A0A1X7UEI7_AMPQE</name>
<feature type="domain" description="Fibronectin type-III" evidence="6">
    <location>
        <begin position="1011"/>
        <end position="1102"/>
    </location>
</feature>